<reference evidence="1" key="1">
    <citation type="journal article" date="2022" name="Int. J. Mol. Sci.">
        <title>Draft Genome of Tanacetum Coccineum: Genomic Comparison of Closely Related Tanacetum-Family Plants.</title>
        <authorList>
            <person name="Yamashiro T."/>
            <person name="Shiraishi A."/>
            <person name="Nakayama K."/>
            <person name="Satake H."/>
        </authorList>
    </citation>
    <scope>NUCLEOTIDE SEQUENCE</scope>
</reference>
<evidence type="ECO:0008006" key="3">
    <source>
        <dbReference type="Google" id="ProtNLM"/>
    </source>
</evidence>
<comment type="caution">
    <text evidence="1">The sequence shown here is derived from an EMBL/GenBank/DDBJ whole genome shotgun (WGS) entry which is preliminary data.</text>
</comment>
<organism evidence="1 2">
    <name type="scientific">Tanacetum coccineum</name>
    <dbReference type="NCBI Taxonomy" id="301880"/>
    <lineage>
        <taxon>Eukaryota</taxon>
        <taxon>Viridiplantae</taxon>
        <taxon>Streptophyta</taxon>
        <taxon>Embryophyta</taxon>
        <taxon>Tracheophyta</taxon>
        <taxon>Spermatophyta</taxon>
        <taxon>Magnoliopsida</taxon>
        <taxon>eudicotyledons</taxon>
        <taxon>Gunneridae</taxon>
        <taxon>Pentapetalae</taxon>
        <taxon>asterids</taxon>
        <taxon>campanulids</taxon>
        <taxon>Asterales</taxon>
        <taxon>Asteraceae</taxon>
        <taxon>Asteroideae</taxon>
        <taxon>Anthemideae</taxon>
        <taxon>Anthemidinae</taxon>
        <taxon>Tanacetum</taxon>
    </lineage>
</organism>
<dbReference type="PANTHER" id="PTHR48462:SF1">
    <property type="entry name" value="PROTEIN, PUTATIVE-RELATED"/>
    <property type="match status" value="1"/>
</dbReference>
<evidence type="ECO:0000313" key="1">
    <source>
        <dbReference type="EMBL" id="GJT26270.1"/>
    </source>
</evidence>
<name>A0ABQ5CH34_9ASTR</name>
<proteinExistence type="predicted"/>
<protein>
    <recommendedName>
        <fullName evidence="3">Reverse transcriptase domain-containing protein</fullName>
    </recommendedName>
</protein>
<sequence length="564" mass="62295">MTPTTTSSDGVWPCPFLGFHCCPDGEVGNKGFPRLISHLKRLHFPSDERKCVLREAISTDHESYMAVEETLKVFNQWLCGKCMDLHAPSNKESGTEITEGLVLDAELLDRVFKVPITTVKCIPHGCRLAFSQALKIVLCKVVAQPDSIDAWVRLLLFPRCTLQVYRPKNRQERRPGNRKSLQQSSILKSLAMWGKDDGITTLVKSILDGSALGSFGQGGGDFLEEGATSNTNIKQCLRKVADGHFTVAVKVLSSSGVAPYCDDTIKSLEAKHPYKPPPSMPSITFSEPPIVEEIDSVFSCIKSFPKDFSNAFNLVDRSTLLHEQGDPLGPPLFALILHPLLHKIKDSCKLLLHAWYLDDGTVIGDLEEVARVPSSRVKLLGGAISRDANFISGLAIRRATNAVDLMGLLPQLHDPQSELLLLRSFMGIAKLFFGLRTCQPVHIEEVALFFNKGLRGSIENIVVCGGPFFGDLQWRLTSLPIRFGGLGFGICGMDDDYVSALACLRDTIPSFDFSGFTNKDTLPSKAQQTLANVLFSEMVKDMEVYFDMTMRQKAVFECLRAPHA</sequence>
<dbReference type="PANTHER" id="PTHR48462">
    <property type="entry name" value="PROTEIN, PUTATIVE-RELATED"/>
    <property type="match status" value="1"/>
</dbReference>
<gene>
    <name evidence="1" type="ORF">Tco_0906545</name>
</gene>
<accession>A0ABQ5CH34</accession>
<dbReference type="EMBL" id="BQNB010014278">
    <property type="protein sequence ID" value="GJT26270.1"/>
    <property type="molecule type" value="Genomic_DNA"/>
</dbReference>
<keyword evidence="2" id="KW-1185">Reference proteome</keyword>
<reference evidence="1" key="2">
    <citation type="submission" date="2022-01" db="EMBL/GenBank/DDBJ databases">
        <authorList>
            <person name="Yamashiro T."/>
            <person name="Shiraishi A."/>
            <person name="Satake H."/>
            <person name="Nakayama K."/>
        </authorList>
    </citation>
    <scope>NUCLEOTIDE SEQUENCE</scope>
</reference>
<evidence type="ECO:0000313" key="2">
    <source>
        <dbReference type="Proteomes" id="UP001151760"/>
    </source>
</evidence>
<dbReference type="Proteomes" id="UP001151760">
    <property type="component" value="Unassembled WGS sequence"/>
</dbReference>